<name>A0A7U2NPM0_PHANO</name>
<evidence type="ECO:0000313" key="1">
    <source>
        <dbReference type="EMBL" id="QRD05835.1"/>
    </source>
</evidence>
<sequence>MKGSNAISTNAHRAPNFSSHSLEAHMLFCGADGPLRREIRRLPSLTRPPDTC</sequence>
<proteinExistence type="predicted"/>
<dbReference type="Proteomes" id="UP000663193">
    <property type="component" value="Chromosome 19"/>
</dbReference>
<dbReference type="VEuPathDB" id="FungiDB:JI435_422820"/>
<organism evidence="1 2">
    <name type="scientific">Phaeosphaeria nodorum (strain SN15 / ATCC MYA-4574 / FGSC 10173)</name>
    <name type="common">Glume blotch fungus</name>
    <name type="synonym">Parastagonospora nodorum</name>
    <dbReference type="NCBI Taxonomy" id="321614"/>
    <lineage>
        <taxon>Eukaryota</taxon>
        <taxon>Fungi</taxon>
        <taxon>Dikarya</taxon>
        <taxon>Ascomycota</taxon>
        <taxon>Pezizomycotina</taxon>
        <taxon>Dothideomycetes</taxon>
        <taxon>Pleosporomycetidae</taxon>
        <taxon>Pleosporales</taxon>
        <taxon>Pleosporineae</taxon>
        <taxon>Phaeosphaeriaceae</taxon>
        <taxon>Parastagonospora</taxon>
    </lineage>
</organism>
<accession>A0A7U2NPM0</accession>
<dbReference type="AlphaFoldDB" id="A0A7U2NPM0"/>
<reference evidence="2" key="1">
    <citation type="journal article" date="2021" name="BMC Genomics">
        <title>Chromosome-level genome assembly and manually-curated proteome of model necrotroph Parastagonospora nodorum Sn15 reveals a genome-wide trove of candidate effector homologs, and redundancy of virulence-related functions within an accessory chromosome.</title>
        <authorList>
            <person name="Bertazzoni S."/>
            <person name="Jones D.A.B."/>
            <person name="Phan H.T."/>
            <person name="Tan K.-C."/>
            <person name="Hane J.K."/>
        </authorList>
    </citation>
    <scope>NUCLEOTIDE SEQUENCE [LARGE SCALE GENOMIC DNA]</scope>
    <source>
        <strain evidence="2">SN15 / ATCC MYA-4574 / FGSC 10173)</strain>
    </source>
</reference>
<evidence type="ECO:0000313" key="2">
    <source>
        <dbReference type="Proteomes" id="UP000663193"/>
    </source>
</evidence>
<keyword evidence="2" id="KW-1185">Reference proteome</keyword>
<gene>
    <name evidence="1" type="ORF">JI435_422820</name>
</gene>
<protein>
    <submittedName>
        <fullName evidence="1">Uncharacterized protein</fullName>
    </submittedName>
</protein>
<dbReference type="EMBL" id="CP069041">
    <property type="protein sequence ID" value="QRD05835.1"/>
    <property type="molecule type" value="Genomic_DNA"/>
</dbReference>